<sequence>MSSYLNLNQLIKKHFLFNKVQFSSRFGCYNTNYSIFVNKKFMVISLNFLIISLKKMLFITYKVSLFRGIFLTYVSKESLNEGEKLFYNIYDKSPVINWGYGFFAKKRLIKKKEKKNFLEKAIAWEKYQEYFLLTEDRNVNFYLVLTNGLFGFVSNFQKIFLKHLSNVEKEDWPTNYSRLILPNIVFITKNCYNEYYQLFRIFLKKKNICIRTFSLVEEVNINLGYCLSVNDCSKIYDICESLFWLNYIYDKNKW</sequence>
<geneLocation type="mitochondrion" evidence="1"/>
<proteinExistence type="predicted"/>
<accession>A0A5P8HBC0</accession>
<dbReference type="EMBL" id="MK518072">
    <property type="protein sequence ID" value="QFQ52397.1"/>
    <property type="molecule type" value="Genomic_DNA"/>
</dbReference>
<dbReference type="AlphaFoldDB" id="A0A5P8HBC0"/>
<reference evidence="1" key="1">
    <citation type="journal article" date="2019" name="J. Eukaryot. Microbiol.">
        <title>A Comparative Characterization of the Mitochondrial Genomes of Paramoeba aparasomata and Neoparamoeba pemaquidensis (Amoebozoa, Paramoebidae).</title>
        <authorList>
            <person name="Bondarenko N."/>
            <person name="EkaterinaVolkova"/>
            <person name="Masharsky A."/>
            <person name="Kudryavtsev A."/>
            <person name="Smirnov A."/>
        </authorList>
    </citation>
    <scope>NUCLEOTIDE SEQUENCE</scope>
</reference>
<name>A0A5P8HBC0_9EUKA</name>
<gene>
    <name evidence="1" type="primary">ORF1</name>
</gene>
<keyword evidence="1" id="KW-0496">Mitochondrion</keyword>
<evidence type="ECO:0000313" key="1">
    <source>
        <dbReference type="EMBL" id="QFQ52397.1"/>
    </source>
</evidence>
<organism evidence="1">
    <name type="scientific">Paramoeba aparasomata</name>
    <dbReference type="NCBI Taxonomy" id="2583407"/>
    <lineage>
        <taxon>Eukaryota</taxon>
        <taxon>Amoebozoa</taxon>
        <taxon>Discosea</taxon>
        <taxon>Flabellinia</taxon>
        <taxon>Dactylopodida</taxon>
        <taxon>Paramoebidae</taxon>
        <taxon>Paramoeba</taxon>
    </lineage>
</organism>
<protein>
    <submittedName>
        <fullName evidence="1">Uncharacterized protein</fullName>
    </submittedName>
</protein>